<keyword evidence="6" id="KW-0067">ATP-binding</keyword>
<evidence type="ECO:0000256" key="7">
    <source>
        <dbReference type="ARBA" id="ARBA00023204"/>
    </source>
</evidence>
<sequence>MINHISINNFAIIENTEIDFEDGLNIITGETGSGKSIVIEAISLALGSRADSAFVRHGASKAVVQLAGELNGEDIVITREVSAAGKNLCRLNGQLVTLGELSETCHKLADIHGQYDNQSLLNAENHIRLVDSYHGDQIKPLRSAFDDAYQKYHEVKSKLNKLLNMEADNLKKMDFYRFEKSEIDKADLTPGEDEELAERISLLQNSEKIFAGIETAYGLLNEGEASAMSALGGSLRALQGIAEYSKEVSALSEEFADMYYRMEDISSALRDIREKITFTPEELDQAISRLDLIENLKKKYGSNVEEILAYRDRISEELNQIENFDEVKASLEKETSACYDSLKKQADLLTAARQRSAAQLEKSIEKELHDLNFGEAKLAIDFQKPDVIGPDGNDLVEILITTNKGEPLKPLVKIASGGEISRIMLAIKNITGTYDNIPTMIFDEIDAGISGITASIVGRKLREISKNHQIICITHLPQIAANGDANYRIHKESDENSTYTHVDRLPEEEVVDEIARLLGGENITETTRASARELIASALEKGAAK</sequence>
<dbReference type="OrthoDB" id="9806954at2"/>
<dbReference type="GO" id="GO:0005524">
    <property type="term" value="F:ATP binding"/>
    <property type="evidence" value="ECO:0007669"/>
    <property type="project" value="UniProtKB-KW"/>
</dbReference>
<evidence type="ECO:0000256" key="1">
    <source>
        <dbReference type="ARBA" id="ARBA00003618"/>
    </source>
</evidence>
<dbReference type="GO" id="GO:0006310">
    <property type="term" value="P:DNA recombination"/>
    <property type="evidence" value="ECO:0007669"/>
    <property type="project" value="InterPro"/>
</dbReference>
<dbReference type="InterPro" id="IPR003395">
    <property type="entry name" value="RecF/RecN/SMC_N"/>
</dbReference>
<dbReference type="PIRSF" id="PIRSF003128">
    <property type="entry name" value="RecN"/>
    <property type="match status" value="1"/>
</dbReference>
<dbReference type="GO" id="GO:0009432">
    <property type="term" value="P:SOS response"/>
    <property type="evidence" value="ECO:0007669"/>
    <property type="project" value="TreeGrafter"/>
</dbReference>
<evidence type="ECO:0000313" key="12">
    <source>
        <dbReference type="Proteomes" id="UP000284841"/>
    </source>
</evidence>
<evidence type="ECO:0000256" key="6">
    <source>
        <dbReference type="ARBA" id="ARBA00022840"/>
    </source>
</evidence>
<dbReference type="AlphaFoldDB" id="A0A415E442"/>
<dbReference type="InterPro" id="IPR027417">
    <property type="entry name" value="P-loop_NTPase"/>
</dbReference>
<evidence type="ECO:0000313" key="11">
    <source>
        <dbReference type="EMBL" id="RHJ88388.1"/>
    </source>
</evidence>
<dbReference type="GO" id="GO:0006281">
    <property type="term" value="P:DNA repair"/>
    <property type="evidence" value="ECO:0007669"/>
    <property type="project" value="UniProtKB-KW"/>
</dbReference>
<dbReference type="Gene3D" id="3.40.50.300">
    <property type="entry name" value="P-loop containing nucleotide triphosphate hydrolases"/>
    <property type="match status" value="2"/>
</dbReference>
<evidence type="ECO:0000256" key="3">
    <source>
        <dbReference type="ARBA" id="ARBA00021315"/>
    </source>
</evidence>
<feature type="domain" description="RecF/RecN/SMC N-terminal" evidence="10">
    <location>
        <begin position="1"/>
        <end position="495"/>
    </location>
</feature>
<evidence type="ECO:0000256" key="5">
    <source>
        <dbReference type="ARBA" id="ARBA00022763"/>
    </source>
</evidence>
<dbReference type="GO" id="GO:0043590">
    <property type="term" value="C:bacterial nucleoid"/>
    <property type="evidence" value="ECO:0007669"/>
    <property type="project" value="TreeGrafter"/>
</dbReference>
<comment type="similarity">
    <text evidence="2 9">Belongs to the RecN family.</text>
</comment>
<keyword evidence="4" id="KW-0547">Nucleotide-binding</keyword>
<keyword evidence="12" id="KW-1185">Reference proteome</keyword>
<dbReference type="RefSeq" id="WP_118335047.1">
    <property type="nucleotide sequence ID" value="NZ_AP025567.1"/>
</dbReference>
<evidence type="ECO:0000256" key="9">
    <source>
        <dbReference type="PIRNR" id="PIRNR003128"/>
    </source>
</evidence>
<accession>A0A415E442</accession>
<protein>
    <recommendedName>
        <fullName evidence="3 9">DNA repair protein RecN</fullName>
    </recommendedName>
    <alternativeName>
        <fullName evidence="8 9">Recombination protein N</fullName>
    </alternativeName>
</protein>
<organism evidence="11 12">
    <name type="scientific">Emergencia timonensis</name>
    <dbReference type="NCBI Taxonomy" id="1776384"/>
    <lineage>
        <taxon>Bacteria</taxon>
        <taxon>Bacillati</taxon>
        <taxon>Bacillota</taxon>
        <taxon>Clostridia</taxon>
        <taxon>Peptostreptococcales</taxon>
        <taxon>Anaerovoracaceae</taxon>
        <taxon>Emergencia</taxon>
    </lineage>
</organism>
<evidence type="ECO:0000256" key="4">
    <source>
        <dbReference type="ARBA" id="ARBA00022741"/>
    </source>
</evidence>
<proteinExistence type="inferred from homology"/>
<comment type="caution">
    <text evidence="11">The sequence shown here is derived from an EMBL/GenBank/DDBJ whole genome shotgun (WGS) entry which is preliminary data.</text>
</comment>
<dbReference type="PANTHER" id="PTHR11059:SF0">
    <property type="entry name" value="DNA REPAIR PROTEIN RECN"/>
    <property type="match status" value="1"/>
</dbReference>
<evidence type="ECO:0000256" key="2">
    <source>
        <dbReference type="ARBA" id="ARBA00009441"/>
    </source>
</evidence>
<name>A0A415E442_9FIRM</name>
<reference evidence="11 12" key="1">
    <citation type="submission" date="2018-08" db="EMBL/GenBank/DDBJ databases">
        <title>A genome reference for cultivated species of the human gut microbiota.</title>
        <authorList>
            <person name="Zou Y."/>
            <person name="Xue W."/>
            <person name="Luo G."/>
        </authorList>
    </citation>
    <scope>NUCLEOTIDE SEQUENCE [LARGE SCALE GENOMIC DNA]</scope>
    <source>
        <strain evidence="11 12">AM07-24</strain>
    </source>
</reference>
<keyword evidence="5 9" id="KW-0227">DNA damage</keyword>
<evidence type="ECO:0000259" key="10">
    <source>
        <dbReference type="Pfam" id="PF02463"/>
    </source>
</evidence>
<comment type="function">
    <text evidence="1 9">May be involved in recombinational repair of damaged DNA.</text>
</comment>
<dbReference type="SUPFAM" id="SSF52540">
    <property type="entry name" value="P-loop containing nucleoside triphosphate hydrolases"/>
    <property type="match status" value="1"/>
</dbReference>
<dbReference type="Proteomes" id="UP000284841">
    <property type="component" value="Unassembled WGS sequence"/>
</dbReference>
<dbReference type="STRING" id="1776384.GCA_900086585_04002"/>
<evidence type="ECO:0000256" key="8">
    <source>
        <dbReference type="ARBA" id="ARBA00033408"/>
    </source>
</evidence>
<dbReference type="InterPro" id="IPR004604">
    <property type="entry name" value="DNA_recomb/repair_RecN"/>
</dbReference>
<gene>
    <name evidence="11" type="primary">recN</name>
    <name evidence="11" type="ORF">DW099_08280</name>
</gene>
<keyword evidence="7 9" id="KW-0234">DNA repair</keyword>
<dbReference type="EMBL" id="QRMS01000002">
    <property type="protein sequence ID" value="RHJ88388.1"/>
    <property type="molecule type" value="Genomic_DNA"/>
</dbReference>
<dbReference type="NCBIfam" id="TIGR00634">
    <property type="entry name" value="recN"/>
    <property type="match status" value="1"/>
</dbReference>
<dbReference type="Pfam" id="PF02463">
    <property type="entry name" value="SMC_N"/>
    <property type="match status" value="1"/>
</dbReference>
<dbReference type="FunFam" id="3.40.50.300:FF:000356">
    <property type="entry name" value="DNA repair protein RecN"/>
    <property type="match status" value="1"/>
</dbReference>
<dbReference type="CDD" id="cd03241">
    <property type="entry name" value="ABC_RecN"/>
    <property type="match status" value="2"/>
</dbReference>
<dbReference type="PANTHER" id="PTHR11059">
    <property type="entry name" value="DNA REPAIR PROTEIN RECN"/>
    <property type="match status" value="1"/>
</dbReference>